<evidence type="ECO:0000313" key="3">
    <source>
        <dbReference type="Proteomes" id="UP000709959"/>
    </source>
</evidence>
<keyword evidence="1" id="KW-0472">Membrane</keyword>
<accession>A0A936F2R1</accession>
<comment type="caution">
    <text evidence="2">The sequence shown here is derived from an EMBL/GenBank/DDBJ whole genome shotgun (WGS) entry which is preliminary data.</text>
</comment>
<protein>
    <submittedName>
        <fullName evidence="2">Uncharacterized protein</fullName>
    </submittedName>
</protein>
<organism evidence="2 3">
    <name type="scientific">Candidatus Geothrix odensensis</name>
    <dbReference type="NCBI Taxonomy" id="2954440"/>
    <lineage>
        <taxon>Bacteria</taxon>
        <taxon>Pseudomonadati</taxon>
        <taxon>Acidobacteriota</taxon>
        <taxon>Holophagae</taxon>
        <taxon>Holophagales</taxon>
        <taxon>Holophagaceae</taxon>
        <taxon>Geothrix</taxon>
    </lineage>
</organism>
<evidence type="ECO:0000313" key="2">
    <source>
        <dbReference type="EMBL" id="MBK8573059.1"/>
    </source>
</evidence>
<proteinExistence type="predicted"/>
<reference evidence="2 3" key="1">
    <citation type="submission" date="2020-10" db="EMBL/GenBank/DDBJ databases">
        <title>Connecting structure to function with the recovery of over 1000 high-quality activated sludge metagenome-assembled genomes encoding full-length rRNA genes using long-read sequencing.</title>
        <authorList>
            <person name="Singleton C.M."/>
            <person name="Petriglieri F."/>
            <person name="Kristensen J.M."/>
            <person name="Kirkegaard R.H."/>
            <person name="Michaelsen T.Y."/>
            <person name="Andersen M.H."/>
            <person name="Karst S.M."/>
            <person name="Dueholm M.S."/>
            <person name="Nielsen P.H."/>
            <person name="Albertsen M."/>
        </authorList>
    </citation>
    <scope>NUCLEOTIDE SEQUENCE [LARGE SCALE GENOMIC DNA]</scope>
    <source>
        <strain evidence="2">OdNE_18-Q3-R46-58_MAXAC.008</strain>
    </source>
</reference>
<sequence>MPLSSDPYRIKPKEQLVREEQKLIQIRDDSVRPPSSIGVDSFQATLFGAPALQPSKASTSDGDGSFFSGRLVVVLILLLPLALALKLTCSH</sequence>
<dbReference type="EMBL" id="JADKCH010000011">
    <property type="protein sequence ID" value="MBK8573059.1"/>
    <property type="molecule type" value="Genomic_DNA"/>
</dbReference>
<dbReference type="AlphaFoldDB" id="A0A936F2R1"/>
<feature type="transmembrane region" description="Helical" evidence="1">
    <location>
        <begin position="67"/>
        <end position="85"/>
    </location>
</feature>
<dbReference type="Proteomes" id="UP000709959">
    <property type="component" value="Unassembled WGS sequence"/>
</dbReference>
<keyword evidence="1" id="KW-1133">Transmembrane helix</keyword>
<evidence type="ECO:0000256" key="1">
    <source>
        <dbReference type="SAM" id="Phobius"/>
    </source>
</evidence>
<keyword evidence="1" id="KW-0812">Transmembrane</keyword>
<name>A0A936F2R1_9BACT</name>
<gene>
    <name evidence="2" type="ORF">IPN91_10510</name>
</gene>